<evidence type="ECO:0000256" key="12">
    <source>
        <dbReference type="SAM" id="MobiDB-lite"/>
    </source>
</evidence>
<dbReference type="Proteomes" id="UP001652660">
    <property type="component" value="Chromosome 9e"/>
</dbReference>
<evidence type="ECO:0000256" key="5">
    <source>
        <dbReference type="ARBA" id="ARBA00022679"/>
    </source>
</evidence>
<keyword evidence="6" id="KW-0949">S-adenosyl-L-methionine</keyword>
<evidence type="ECO:0000256" key="4">
    <source>
        <dbReference type="ARBA" id="ARBA00022603"/>
    </source>
</evidence>
<evidence type="ECO:0000256" key="1">
    <source>
        <dbReference type="ARBA" id="ARBA00004797"/>
    </source>
</evidence>
<dbReference type="FunFam" id="2.120.10.80:FF:000128">
    <property type="entry name" value="tRNA wybutosine-synthesizing protein 2/3/4"/>
    <property type="match status" value="1"/>
</dbReference>
<dbReference type="SUPFAM" id="SSF53335">
    <property type="entry name" value="S-adenosyl-L-methionine-dependent methyltransferases"/>
    <property type="match status" value="1"/>
</dbReference>
<dbReference type="UniPathway" id="UPA00375"/>
<evidence type="ECO:0000256" key="7">
    <source>
        <dbReference type="ARBA" id="ARBA00022694"/>
    </source>
</evidence>
<dbReference type="Gene3D" id="2.120.10.80">
    <property type="entry name" value="Kelch-type beta propeller"/>
    <property type="match status" value="1"/>
</dbReference>
<dbReference type="InterPro" id="IPR056744">
    <property type="entry name" value="TRM5/TYW2-like_N"/>
</dbReference>
<evidence type="ECO:0000256" key="10">
    <source>
        <dbReference type="ARBA" id="ARBA00058049"/>
    </source>
</evidence>
<dbReference type="GeneID" id="113710569"/>
<accession>A0A6P6UGW9</accession>
<dbReference type="CDD" id="cd02440">
    <property type="entry name" value="AdoMet_MTases"/>
    <property type="match status" value="1"/>
</dbReference>
<dbReference type="Gene3D" id="3.30.300.110">
    <property type="entry name" value="Met-10+ protein-like domains"/>
    <property type="match status" value="1"/>
</dbReference>
<feature type="region of interest" description="Disordered" evidence="12">
    <location>
        <begin position="1"/>
        <end position="26"/>
    </location>
</feature>
<dbReference type="GO" id="GO:0102522">
    <property type="term" value="F:tRNA 4-demethylwyosine alpha-amino-alpha-carboxypropyltransferase activity"/>
    <property type="evidence" value="ECO:0007669"/>
    <property type="project" value="UniProtKB-EC"/>
</dbReference>
<dbReference type="PANTHER" id="PTHR23245">
    <property type="entry name" value="TRNA METHYLTRANSFERASE"/>
    <property type="match status" value="1"/>
</dbReference>
<keyword evidence="5" id="KW-0808">Transferase</keyword>
<proteinExistence type="predicted"/>
<evidence type="ECO:0000256" key="2">
    <source>
        <dbReference type="ARBA" id="ARBA00012265"/>
    </source>
</evidence>
<dbReference type="InterPro" id="IPR003827">
    <property type="entry name" value="tRNA_yW-synthesising"/>
</dbReference>
<evidence type="ECO:0000256" key="11">
    <source>
        <dbReference type="ARBA" id="ARBA00069229"/>
    </source>
</evidence>
<dbReference type="Gene3D" id="3.30.1960.10">
    <property type="entry name" value="tRNA wybutosine-synthesizing-like"/>
    <property type="match status" value="1"/>
</dbReference>
<protein>
    <recommendedName>
        <fullName evidence="11">tRNA wybutosine-synthesizing protein 3</fullName>
        <ecNumber evidence="3">2.1.1.282</ecNumber>
        <ecNumber evidence="2">2.5.1.114</ecNumber>
    </recommendedName>
</protein>
<dbReference type="FunFam" id="3.40.50.150:FF:000131">
    <property type="entry name" value="tRNA wybutosine-synthesizing protein 2/3/4"/>
    <property type="match status" value="1"/>
</dbReference>
<dbReference type="OrthoDB" id="263283at2759"/>
<dbReference type="InterPro" id="IPR056743">
    <property type="entry name" value="TRM5-TYW2-like_MTfase"/>
</dbReference>
<dbReference type="Pfam" id="PF25133">
    <property type="entry name" value="TYW2_N_2"/>
    <property type="match status" value="1"/>
</dbReference>
<feature type="compositionally biased region" description="Basic and acidic residues" evidence="12">
    <location>
        <begin position="257"/>
        <end position="271"/>
    </location>
</feature>
<dbReference type="EC" id="2.5.1.114" evidence="2"/>
<dbReference type="Pfam" id="PF24681">
    <property type="entry name" value="Kelch_KLHDC2_KLHL20_DRC7"/>
    <property type="match status" value="1"/>
</dbReference>
<evidence type="ECO:0000256" key="6">
    <source>
        <dbReference type="ARBA" id="ARBA00022691"/>
    </source>
</evidence>
<keyword evidence="14" id="KW-1185">Reference proteome</keyword>
<reference evidence="14" key="1">
    <citation type="journal article" date="2025" name="Foods">
        <title>Unveiling the Microbial Signatures of Arabica Coffee Cherries: Insights into Ripeness Specific Diversity, Functional Traits, and Implications for Quality and Safety.</title>
        <authorList>
            <consortium name="RefSeq"/>
            <person name="Tenea G.N."/>
            <person name="Cifuentes V."/>
            <person name="Reyes P."/>
            <person name="Cevallos-Vallejos M."/>
        </authorList>
    </citation>
    <scope>NUCLEOTIDE SEQUENCE [LARGE SCALE GENOMIC DNA]</scope>
</reference>
<dbReference type="GO" id="GO:0008175">
    <property type="term" value="F:tRNA methyltransferase activity"/>
    <property type="evidence" value="ECO:0007669"/>
    <property type="project" value="TreeGrafter"/>
</dbReference>
<dbReference type="FunFam" id="3.30.1960.10:FF:000003">
    <property type="entry name" value="tRNA methyltransferase"/>
    <property type="match status" value="1"/>
</dbReference>
<dbReference type="SMART" id="SM00612">
    <property type="entry name" value="Kelch"/>
    <property type="match status" value="3"/>
</dbReference>
<feature type="region of interest" description="Disordered" evidence="12">
    <location>
        <begin position="254"/>
        <end position="280"/>
    </location>
</feature>
<organism evidence="14 15">
    <name type="scientific">Coffea arabica</name>
    <name type="common">Arabian coffee</name>
    <dbReference type="NCBI Taxonomy" id="13443"/>
    <lineage>
        <taxon>Eukaryota</taxon>
        <taxon>Viridiplantae</taxon>
        <taxon>Streptophyta</taxon>
        <taxon>Embryophyta</taxon>
        <taxon>Tracheophyta</taxon>
        <taxon>Spermatophyta</taxon>
        <taxon>Magnoliopsida</taxon>
        <taxon>eudicotyledons</taxon>
        <taxon>Gunneridae</taxon>
        <taxon>Pentapetalae</taxon>
        <taxon>asterids</taxon>
        <taxon>lamiids</taxon>
        <taxon>Gentianales</taxon>
        <taxon>Rubiaceae</taxon>
        <taxon>Ixoroideae</taxon>
        <taxon>Gardenieae complex</taxon>
        <taxon>Bertiereae - Coffeeae clade</taxon>
        <taxon>Coffeeae</taxon>
        <taxon>Coffea</taxon>
    </lineage>
</organism>
<sequence>MEFEKRKAATLASMSSPEPDKSPKGTIDTPIIPLLTAINSHPSYFTTSSCSGRISIFSQPINPNPASKKKAKGGSWLFISHSPVDPTSVLPLLFPSSSIQSSYRGISDQEFQDCPHSLVFKFEPLIIAVECEDIEAAQFLVSLAISRGFRESGITNLSKRVIIAIRCSIRLEVPLGDTEKIMVSSEYVRYLIEVANEKMEANRKRTDSFLDALLKNGFSGGGRVLEHGTANGELGCDEDSGCYNSGKVESLGNSVSYHEDNSMDGEKRSGLDDSQSGSSQLPISPIIVVGEPVERLFLWGHSACTLDNLNHEVIVIFGGFGGIGRHARRNDLLLLDGESGKTQVVNVQGAAPCPRMGHTSNILGDSMYVIGGRADPLSVLNDVWVFRMGTKEWSLLQCSGSQFSPRHRHAAAVMGSKIYIFGGVDNNAIVSSLFVLDTKNLQWTEIPIKGEWPSPRHSHSMLAYGDHLYMFGGCDGEKALGDLYAFNVQICEWKKLNMDGRKPTARFSHSMFIFKNYLGIIGGCPVSQHHQELSLLDLHSFLWKHFMVDSTGTDLFVRSTASILGDELVMIGGGASCYAFGTKFSEPTKINLLPLMSLTQSREKHIHCHEKGSTHKNSDSCQLSDMELKLIGNGSLKHDADVEDFDVKTSDEMVVSYWVLRLERRYAKFGKDILKKFGWLDPSRQVCSQEAGKYICFPVIESFWSLFTNTLSEVPPDLRPDQPSCAERFLLKDVTESTALNTLMECGATKLEDEFVKLKKGPISPLKAMKEAVASLVAHRGLPTNLLDELPSRWQRLGDIVVLPVTSFKDPAWNLVGKELWPVVAKSIGTDRLAQQGLVASTGTRDSTLEILVGDNGWVEHRENGILYSFDATKCMFSWGNLSEKLRMARLECRDEVIVDLFAGIGYFTLPFLVRANAKLVYACEWNPHAVEALHRNLCANNVADCCVILEGDNRITAPKGVADRVCLGLLPSSEGSWITAVRALRSDGGVLHIHGNVKDTEEYLWTDHVSKSINSIARSEGYSWEVSVVHVERVKWYAPHIRHLVADVQCRKVLRV</sequence>
<dbReference type="GO" id="GO:0005737">
    <property type="term" value="C:cytoplasm"/>
    <property type="evidence" value="ECO:0007669"/>
    <property type="project" value="TreeGrafter"/>
</dbReference>
<evidence type="ECO:0000256" key="8">
    <source>
        <dbReference type="ARBA" id="ARBA00049202"/>
    </source>
</evidence>
<dbReference type="InterPro" id="IPR006652">
    <property type="entry name" value="Kelch_1"/>
</dbReference>
<reference evidence="15" key="2">
    <citation type="submission" date="2025-08" db="UniProtKB">
        <authorList>
            <consortium name="RefSeq"/>
        </authorList>
    </citation>
    <scope>IDENTIFICATION</scope>
    <source>
        <tissue evidence="15">Leaves</tissue>
    </source>
</reference>
<dbReference type="SUPFAM" id="SSF111278">
    <property type="entry name" value="SSo0622-like"/>
    <property type="match status" value="1"/>
</dbReference>
<dbReference type="Gene3D" id="3.40.50.150">
    <property type="entry name" value="Vaccinia Virus protein VP39"/>
    <property type="match status" value="1"/>
</dbReference>
<evidence type="ECO:0000313" key="14">
    <source>
        <dbReference type="Proteomes" id="UP001652660"/>
    </source>
</evidence>
<comment type="catalytic activity">
    <reaction evidence="9">
        <text>4-demethylwyosine(37) in tRNA(Phe) + S-adenosyl-L-methionine = 4-demethyl-7-[(3S)-3-amino-3-carboxypropyl]wyosine(37) in tRNA(Phe) + S-methyl-5'-thioadenosine + H(+)</text>
        <dbReference type="Rhea" id="RHEA:36355"/>
        <dbReference type="Rhea" id="RHEA-COMP:10164"/>
        <dbReference type="Rhea" id="RHEA-COMP:10378"/>
        <dbReference type="ChEBI" id="CHEBI:15378"/>
        <dbReference type="ChEBI" id="CHEBI:17509"/>
        <dbReference type="ChEBI" id="CHEBI:59789"/>
        <dbReference type="ChEBI" id="CHEBI:64315"/>
        <dbReference type="ChEBI" id="CHEBI:73550"/>
        <dbReference type="EC" id="2.5.1.114"/>
    </reaction>
</comment>
<dbReference type="InterPro" id="IPR030382">
    <property type="entry name" value="MeTrfase_TRM5/TYW2"/>
</dbReference>
<comment type="pathway">
    <text evidence="1">tRNA modification; wybutosine-tRNA(Phe) biosynthesis.</text>
</comment>
<comment type="function">
    <text evidence="10">S-adenosyl-L-methionine-dependent methyltransferase that acts as a component of the wybutosine biosynthesis pathway. Wybutosine is a hyper modified guanosine with a tricyclic base found at the 3'-position adjacent to the anticodon of eukaryotic phenylalanine tRNA. Probably methylates N-4 position of wybutosine-86 to produce wybutosine-72.</text>
</comment>
<dbReference type="AlphaFoldDB" id="A0A6P6UGW9"/>
<dbReference type="EC" id="2.1.1.282" evidence="3"/>
<gene>
    <name evidence="15" type="primary">LOC113710569</name>
</gene>
<dbReference type="InterPro" id="IPR015915">
    <property type="entry name" value="Kelch-typ_b-propeller"/>
</dbReference>
<feature type="domain" description="SAM-dependent methyltransferase TRM5/TYW2-type" evidence="13">
    <location>
        <begin position="794"/>
        <end position="1053"/>
    </location>
</feature>
<evidence type="ECO:0000259" key="13">
    <source>
        <dbReference type="PROSITE" id="PS51684"/>
    </source>
</evidence>
<dbReference type="Pfam" id="PF02475">
    <property type="entry name" value="TRM5-TYW2_MTfase"/>
    <property type="match status" value="1"/>
</dbReference>
<comment type="catalytic activity">
    <reaction evidence="8">
        <text>4-demethyl-7-[(3S)-3-amino-3-carboxypropyl]wyosine(37) in tRNA(Phe) + S-adenosyl-L-methionine = 7-[(3S)-3-amino-3-carboxypropyl]wyosine(37) in tRNA(Phe) + S-adenosyl-L-homocysteine + H(+)</text>
        <dbReference type="Rhea" id="RHEA:36635"/>
        <dbReference type="Rhea" id="RHEA-COMP:10378"/>
        <dbReference type="Rhea" id="RHEA-COMP:10379"/>
        <dbReference type="ChEBI" id="CHEBI:15378"/>
        <dbReference type="ChEBI" id="CHEBI:57856"/>
        <dbReference type="ChEBI" id="CHEBI:59789"/>
        <dbReference type="ChEBI" id="CHEBI:73543"/>
        <dbReference type="ChEBI" id="CHEBI:73550"/>
        <dbReference type="EC" id="2.1.1.282"/>
    </reaction>
</comment>
<dbReference type="RefSeq" id="XP_027089451.1">
    <property type="nucleotide sequence ID" value="XM_027233650.2"/>
</dbReference>
<keyword evidence="4" id="KW-0489">Methyltransferase</keyword>
<dbReference type="GO" id="GO:0030488">
    <property type="term" value="P:tRNA methylation"/>
    <property type="evidence" value="ECO:0007669"/>
    <property type="project" value="TreeGrafter"/>
</dbReference>
<dbReference type="GO" id="GO:0031591">
    <property type="term" value="P:wybutosine biosynthetic process"/>
    <property type="evidence" value="ECO:0007669"/>
    <property type="project" value="TreeGrafter"/>
</dbReference>
<evidence type="ECO:0000313" key="15">
    <source>
        <dbReference type="RefSeq" id="XP_027089451.1"/>
    </source>
</evidence>
<dbReference type="SUPFAM" id="SSF117281">
    <property type="entry name" value="Kelch motif"/>
    <property type="match status" value="1"/>
</dbReference>
<dbReference type="Pfam" id="PF02676">
    <property type="entry name" value="TYW3"/>
    <property type="match status" value="1"/>
</dbReference>
<dbReference type="PROSITE" id="PS51684">
    <property type="entry name" value="SAM_MT_TRM5_TYW2"/>
    <property type="match status" value="1"/>
</dbReference>
<dbReference type="InterPro" id="IPR036602">
    <property type="entry name" value="tRNA_yW-synthesising-like_sf"/>
</dbReference>
<evidence type="ECO:0000256" key="9">
    <source>
        <dbReference type="ARBA" id="ARBA00049400"/>
    </source>
</evidence>
<dbReference type="PANTHER" id="PTHR23245:SF25">
    <property type="entry name" value="TRNA WYBUTOSINE-SYNTHESIZING PROTEIN 2 HOMOLOG"/>
    <property type="match status" value="1"/>
</dbReference>
<dbReference type="InterPro" id="IPR029063">
    <property type="entry name" value="SAM-dependent_MTases_sf"/>
</dbReference>
<keyword evidence="7" id="KW-0819">tRNA processing</keyword>
<evidence type="ECO:0000256" key="3">
    <source>
        <dbReference type="ARBA" id="ARBA00012750"/>
    </source>
</evidence>
<name>A0A6P6UGW9_COFAR</name>